<dbReference type="PANTHER" id="PTHR31896:SF64">
    <property type="entry name" value="TRICHOTHECENE 3-O-ACETYLTRANSFERASE"/>
    <property type="match status" value="1"/>
</dbReference>
<gene>
    <name evidence="3" type="ORF">PG991_010777</name>
</gene>
<dbReference type="Gene3D" id="3.30.559.10">
    <property type="entry name" value="Chloramphenicol acetyltransferase-like domain"/>
    <property type="match status" value="2"/>
</dbReference>
<proteinExistence type="predicted"/>
<keyword evidence="1" id="KW-0808">Transferase</keyword>
<dbReference type="PANTHER" id="PTHR31896">
    <property type="entry name" value="FAMILY REGULATORY PROTEIN, PUTATIVE (AFU_ORTHOLOGUE AFUA_3G14730)-RELATED"/>
    <property type="match status" value="1"/>
</dbReference>
<organism evidence="3 4">
    <name type="scientific">Apiospora marii</name>
    <dbReference type="NCBI Taxonomy" id="335849"/>
    <lineage>
        <taxon>Eukaryota</taxon>
        <taxon>Fungi</taxon>
        <taxon>Dikarya</taxon>
        <taxon>Ascomycota</taxon>
        <taxon>Pezizomycotina</taxon>
        <taxon>Sordariomycetes</taxon>
        <taxon>Xylariomycetidae</taxon>
        <taxon>Amphisphaeriales</taxon>
        <taxon>Apiosporaceae</taxon>
        <taxon>Apiospora</taxon>
    </lineage>
</organism>
<accession>A0ABR1RCF9</accession>
<dbReference type="Proteomes" id="UP001396898">
    <property type="component" value="Unassembled WGS sequence"/>
</dbReference>
<reference evidence="3 4" key="1">
    <citation type="submission" date="2023-01" db="EMBL/GenBank/DDBJ databases">
        <title>Analysis of 21 Apiospora genomes using comparative genomics revels a genus with tremendous synthesis potential of carbohydrate active enzymes and secondary metabolites.</title>
        <authorList>
            <person name="Sorensen T."/>
        </authorList>
    </citation>
    <scope>NUCLEOTIDE SEQUENCE [LARGE SCALE GENOMIC DNA]</scope>
    <source>
        <strain evidence="3 4">CBS 20057</strain>
    </source>
</reference>
<protein>
    <submittedName>
        <fullName evidence="3">Trichothecene 3-O-acetyltransferase</fullName>
    </submittedName>
</protein>
<dbReference type="InterPro" id="IPR023213">
    <property type="entry name" value="CAT-like_dom_sf"/>
</dbReference>
<evidence type="ECO:0000259" key="2">
    <source>
        <dbReference type="Pfam" id="PF22664"/>
    </source>
</evidence>
<comment type="caution">
    <text evidence="3">The sequence shown here is derived from an EMBL/GenBank/DDBJ whole genome shotgun (WGS) entry which is preliminary data.</text>
</comment>
<dbReference type="Pfam" id="PF22664">
    <property type="entry name" value="TRI-like_N"/>
    <property type="match status" value="1"/>
</dbReference>
<dbReference type="InterPro" id="IPR051283">
    <property type="entry name" value="Sec_Metabolite_Acyltrans"/>
</dbReference>
<name>A0ABR1RCF9_9PEZI</name>
<sequence length="455" mass="49679">MSQGAENVVTVIDGYGQMLVTIFTQISLCYHMPDASRLPTVVKTLQAGLERLAASFPWLAGQVICEGAAEGITGVFKIAPLDKTPRMVVKDLSKDSAIPSLEDLRRVGYPMNALDEDMVAPRRTSSGKPGETIAELFQLQVSVIQGGLILTFLGQHQCMDGVGQGQVMRLMSKACRGEGFTEQELRSGNRDPADEIPLLDESTWRRGPELKYNTVHPLPTGDTQRRENGVWCHFSFPPDSLLTLKRAATRRLPASTPYVSTDDVLSAFIWQSIMGARLPRLQGDSPALLARSVDIRGHVRISATYPGFAQCMTYHDKFSVGELVGSPLGTVAANLRAAIAPETSTLAYDARSLATLVSRTPDKSTVSLLGGDFDMTRDIMLNSWANQDAYHLDFGLGLGLPEAVRRPRFDAFQGLVYLLPKRPDGEIGVAVCLSEDDMQRLKGDVEFMKFASLVG</sequence>
<feature type="domain" description="Trichothecene 3-O-acetyltransferase-like N-terminal" evidence="2">
    <location>
        <begin position="22"/>
        <end position="175"/>
    </location>
</feature>
<evidence type="ECO:0000256" key="1">
    <source>
        <dbReference type="ARBA" id="ARBA00022679"/>
    </source>
</evidence>
<keyword evidence="4" id="KW-1185">Reference proteome</keyword>
<dbReference type="EMBL" id="JAQQWI010000016">
    <property type="protein sequence ID" value="KAK8008226.1"/>
    <property type="molecule type" value="Genomic_DNA"/>
</dbReference>
<evidence type="ECO:0000313" key="3">
    <source>
        <dbReference type="EMBL" id="KAK8008226.1"/>
    </source>
</evidence>
<evidence type="ECO:0000313" key="4">
    <source>
        <dbReference type="Proteomes" id="UP001396898"/>
    </source>
</evidence>
<dbReference type="InterPro" id="IPR054710">
    <property type="entry name" value="Tri101-like_N"/>
</dbReference>